<name>A0A0D3AQP5_BRAOL</name>
<sequence>MNLNNNPFNTQNFSNFAINFQNPNNYQFQNQTSNQPPNIPNYGFSPNYFMSSPVPNYPPNYGSLMQYFSQTPPLSSTPTSDENVLRATEFPEFYNQIGLGGMSGASEPISDANANEPAQARRKIPKWTTNQNLVLLSGWIKYGTDSIVGRNQKSEAYWSKISEYCNEHCSFDPPRDRASCRNHFNYLNKKLSKWSGTYNNARRMQQSGWSENDVMTKAHKLYSSGKNEHFNLMSEWLAVRDQPSYSSQVGGNIGSTSSGSKRSRESDANDSNSVGSNSAGSSARPMGIETAKKKAKRKAKAQLWKPSMKSGMNTNNSKRKNWNDWTK</sequence>
<reference evidence="2" key="2">
    <citation type="submission" date="2015-03" db="UniProtKB">
        <authorList>
            <consortium name="EnsemblPlants"/>
        </authorList>
    </citation>
    <scope>IDENTIFICATION</scope>
</reference>
<evidence type="ECO:0000256" key="1">
    <source>
        <dbReference type="SAM" id="MobiDB-lite"/>
    </source>
</evidence>
<accession>A0A0D3AQP5</accession>
<proteinExistence type="predicted"/>
<dbReference type="Proteomes" id="UP000032141">
    <property type="component" value="Chromosome C2"/>
</dbReference>
<dbReference type="HOGENOM" id="CLU_060433_0_0_1"/>
<evidence type="ECO:0008006" key="4">
    <source>
        <dbReference type="Google" id="ProtNLM"/>
    </source>
</evidence>
<dbReference type="EnsemblPlants" id="Bo2g083790.1">
    <property type="protein sequence ID" value="Bo2g083790.1"/>
    <property type="gene ID" value="Bo2g083790"/>
</dbReference>
<reference evidence="2 3" key="1">
    <citation type="journal article" date="2014" name="Genome Biol.">
        <title>Transcriptome and methylome profiling reveals relics of genome dominance in the mesopolyploid Brassica oleracea.</title>
        <authorList>
            <person name="Parkin I.A."/>
            <person name="Koh C."/>
            <person name="Tang H."/>
            <person name="Robinson S.J."/>
            <person name="Kagale S."/>
            <person name="Clarke W.E."/>
            <person name="Town C.D."/>
            <person name="Nixon J."/>
            <person name="Krishnakumar V."/>
            <person name="Bidwell S.L."/>
            <person name="Denoeud F."/>
            <person name="Belcram H."/>
            <person name="Links M.G."/>
            <person name="Just J."/>
            <person name="Clarke C."/>
            <person name="Bender T."/>
            <person name="Huebert T."/>
            <person name="Mason A.S."/>
            <person name="Pires J.C."/>
            <person name="Barker G."/>
            <person name="Moore J."/>
            <person name="Walley P.G."/>
            <person name="Manoli S."/>
            <person name="Batley J."/>
            <person name="Edwards D."/>
            <person name="Nelson M.N."/>
            <person name="Wang X."/>
            <person name="Paterson A.H."/>
            <person name="King G."/>
            <person name="Bancroft I."/>
            <person name="Chalhoub B."/>
            <person name="Sharpe A.G."/>
        </authorList>
    </citation>
    <scope>NUCLEOTIDE SEQUENCE</scope>
    <source>
        <strain evidence="2 3">cv. TO1000</strain>
    </source>
</reference>
<dbReference type="STRING" id="109376.A0A0D3AQP5"/>
<keyword evidence="3" id="KW-1185">Reference proteome</keyword>
<protein>
    <recommendedName>
        <fullName evidence="4">Myb-like domain-containing protein</fullName>
    </recommendedName>
</protein>
<dbReference type="AlphaFoldDB" id="A0A0D3AQP5"/>
<dbReference type="PANTHER" id="PTHR45023:SF13">
    <property type="entry name" value="PUTATIVE-RELATED"/>
    <property type="match status" value="1"/>
</dbReference>
<dbReference type="OMA" id="PRDRASC"/>
<evidence type="ECO:0000313" key="3">
    <source>
        <dbReference type="Proteomes" id="UP000032141"/>
    </source>
</evidence>
<organism evidence="2 3">
    <name type="scientific">Brassica oleracea var. oleracea</name>
    <dbReference type="NCBI Taxonomy" id="109376"/>
    <lineage>
        <taxon>Eukaryota</taxon>
        <taxon>Viridiplantae</taxon>
        <taxon>Streptophyta</taxon>
        <taxon>Embryophyta</taxon>
        <taxon>Tracheophyta</taxon>
        <taxon>Spermatophyta</taxon>
        <taxon>Magnoliopsida</taxon>
        <taxon>eudicotyledons</taxon>
        <taxon>Gunneridae</taxon>
        <taxon>Pentapetalae</taxon>
        <taxon>rosids</taxon>
        <taxon>malvids</taxon>
        <taxon>Brassicales</taxon>
        <taxon>Brassicaceae</taxon>
        <taxon>Brassiceae</taxon>
        <taxon>Brassica</taxon>
    </lineage>
</organism>
<dbReference type="PANTHER" id="PTHR45023">
    <property type="match status" value="1"/>
</dbReference>
<feature type="region of interest" description="Disordered" evidence="1">
    <location>
        <begin position="244"/>
        <end position="327"/>
    </location>
</feature>
<evidence type="ECO:0000313" key="2">
    <source>
        <dbReference type="EnsemblPlants" id="Bo2g083790.1"/>
    </source>
</evidence>
<feature type="compositionally biased region" description="Low complexity" evidence="1">
    <location>
        <begin position="269"/>
        <end position="283"/>
    </location>
</feature>
<dbReference type="Gramene" id="Bo2g083790.1">
    <property type="protein sequence ID" value="Bo2g083790.1"/>
    <property type="gene ID" value="Bo2g083790"/>
</dbReference>